<dbReference type="PROSITE" id="PS51294">
    <property type="entry name" value="HTH_MYB"/>
    <property type="match status" value="2"/>
</dbReference>
<evidence type="ECO:0000256" key="1">
    <source>
        <dbReference type="ARBA" id="ARBA00004123"/>
    </source>
</evidence>
<dbReference type="PANTHER" id="PTHR10641:SF1103">
    <property type="entry name" value="TRANSCRIPTION FACTOR MYB72"/>
    <property type="match status" value="1"/>
</dbReference>
<comment type="subcellular location">
    <subcellularLocation>
        <location evidence="1">Nucleus</location>
    </subcellularLocation>
</comment>
<dbReference type="SUPFAM" id="SSF46689">
    <property type="entry name" value="Homeodomain-like"/>
    <property type="match status" value="1"/>
</dbReference>
<keyword evidence="11" id="KW-1185">Reference proteome</keyword>
<dbReference type="PROSITE" id="PS50090">
    <property type="entry name" value="MYB_LIKE"/>
    <property type="match status" value="2"/>
</dbReference>
<proteinExistence type="predicted"/>
<dbReference type="SMART" id="SM00717">
    <property type="entry name" value="SANT"/>
    <property type="match status" value="2"/>
</dbReference>
<dbReference type="Pfam" id="PF00249">
    <property type="entry name" value="Myb_DNA-binding"/>
    <property type="match status" value="2"/>
</dbReference>
<dbReference type="GO" id="GO:0005634">
    <property type="term" value="C:nucleus"/>
    <property type="evidence" value="ECO:0007669"/>
    <property type="project" value="UniProtKB-SubCell"/>
</dbReference>
<dbReference type="Proteomes" id="UP000775213">
    <property type="component" value="Unassembled WGS sequence"/>
</dbReference>
<feature type="domain" description="Myb-like" evidence="8">
    <location>
        <begin position="64"/>
        <end position="114"/>
    </location>
</feature>
<dbReference type="InterPro" id="IPR009057">
    <property type="entry name" value="Homeodomain-like_sf"/>
</dbReference>
<reference evidence="10 11" key="1">
    <citation type="journal article" date="2021" name="Hortic Res">
        <title>Chromosome-scale assembly of the Dendrobium chrysotoxum genome enhances the understanding of orchid evolution.</title>
        <authorList>
            <person name="Zhang Y."/>
            <person name="Zhang G.Q."/>
            <person name="Zhang D."/>
            <person name="Liu X.D."/>
            <person name="Xu X.Y."/>
            <person name="Sun W.H."/>
            <person name="Yu X."/>
            <person name="Zhu X."/>
            <person name="Wang Z.W."/>
            <person name="Zhao X."/>
            <person name="Zhong W.Y."/>
            <person name="Chen H."/>
            <person name="Yin W.L."/>
            <person name="Huang T."/>
            <person name="Niu S.C."/>
            <person name="Liu Z.J."/>
        </authorList>
    </citation>
    <scope>NUCLEOTIDE SEQUENCE [LARGE SCALE GENOMIC DNA]</scope>
    <source>
        <strain evidence="10">Lindl</strain>
    </source>
</reference>
<feature type="domain" description="HTH myb-type" evidence="9">
    <location>
        <begin position="11"/>
        <end position="63"/>
    </location>
</feature>
<dbReference type="InterPro" id="IPR015495">
    <property type="entry name" value="Myb_TF_plants"/>
</dbReference>
<evidence type="ECO:0000256" key="3">
    <source>
        <dbReference type="ARBA" id="ARBA00023015"/>
    </source>
</evidence>
<dbReference type="FunFam" id="1.10.10.60:FF:000001">
    <property type="entry name" value="MYB-related transcription factor"/>
    <property type="match status" value="1"/>
</dbReference>
<dbReference type="CDD" id="cd00167">
    <property type="entry name" value="SANT"/>
    <property type="match status" value="2"/>
</dbReference>
<name>A0AAV7GKJ9_DENCH</name>
<evidence type="ECO:0000256" key="5">
    <source>
        <dbReference type="ARBA" id="ARBA00023163"/>
    </source>
</evidence>
<feature type="compositionally biased region" description="Polar residues" evidence="7">
    <location>
        <begin position="132"/>
        <end position="144"/>
    </location>
</feature>
<gene>
    <name evidence="10" type="ORF">IEQ34_014080</name>
</gene>
<dbReference type="AlphaFoldDB" id="A0AAV7GKJ9"/>
<evidence type="ECO:0000256" key="4">
    <source>
        <dbReference type="ARBA" id="ARBA00023125"/>
    </source>
</evidence>
<organism evidence="10 11">
    <name type="scientific">Dendrobium chrysotoxum</name>
    <name type="common">Orchid</name>
    <dbReference type="NCBI Taxonomy" id="161865"/>
    <lineage>
        <taxon>Eukaryota</taxon>
        <taxon>Viridiplantae</taxon>
        <taxon>Streptophyta</taxon>
        <taxon>Embryophyta</taxon>
        <taxon>Tracheophyta</taxon>
        <taxon>Spermatophyta</taxon>
        <taxon>Magnoliopsida</taxon>
        <taxon>Liliopsida</taxon>
        <taxon>Asparagales</taxon>
        <taxon>Orchidaceae</taxon>
        <taxon>Epidendroideae</taxon>
        <taxon>Malaxideae</taxon>
        <taxon>Dendrobiinae</taxon>
        <taxon>Dendrobium</taxon>
    </lineage>
</organism>
<dbReference type="GO" id="GO:0003677">
    <property type="term" value="F:DNA binding"/>
    <property type="evidence" value="ECO:0007669"/>
    <property type="project" value="UniProtKB-KW"/>
</dbReference>
<keyword evidence="5" id="KW-0804">Transcription</keyword>
<evidence type="ECO:0000259" key="9">
    <source>
        <dbReference type="PROSITE" id="PS51294"/>
    </source>
</evidence>
<evidence type="ECO:0000313" key="11">
    <source>
        <dbReference type="Proteomes" id="UP000775213"/>
    </source>
</evidence>
<dbReference type="PANTHER" id="PTHR10641">
    <property type="entry name" value="MYB FAMILY TRANSCRIPTION FACTOR"/>
    <property type="match status" value="1"/>
</dbReference>
<keyword evidence="6" id="KW-0539">Nucleus</keyword>
<comment type="caution">
    <text evidence="10">The sequence shown here is derived from an EMBL/GenBank/DDBJ whole genome shotgun (WGS) entry which is preliminary data.</text>
</comment>
<evidence type="ECO:0000256" key="6">
    <source>
        <dbReference type="ARBA" id="ARBA00023242"/>
    </source>
</evidence>
<keyword evidence="3" id="KW-0805">Transcription regulation</keyword>
<sequence>MGRGRAPCCEKVGLNRGAWTPEEDMRLIAYIRKFGHGNWRALPKQAGLLRCGKSCRLRWINYLRPDIKRGNFSIEEEETIIKLHGLLGNKWSKIASSLPGRTDNEIKNVWNTHLKKRLKSNEQSSSSPTPTIVSTANQDQDTPASSSSSETTSISIPSNLDFDDFNDSIDEILAIDIEPEVWNDVIVTEEAEAGENRNWLAYLEEELGLFDDNGGGDDDSKMVEMVVVGEGDPVTSYFHKTYSSPSPV</sequence>
<evidence type="ECO:0000313" key="10">
    <source>
        <dbReference type="EMBL" id="KAH0456173.1"/>
    </source>
</evidence>
<feature type="domain" description="Myb-like" evidence="8">
    <location>
        <begin position="11"/>
        <end position="63"/>
    </location>
</feature>
<dbReference type="FunFam" id="1.10.10.60:FF:000310">
    <property type="entry name" value="MYB transcription factor"/>
    <property type="match status" value="1"/>
</dbReference>
<dbReference type="Gene3D" id="1.10.10.60">
    <property type="entry name" value="Homeodomain-like"/>
    <property type="match status" value="2"/>
</dbReference>
<dbReference type="InterPro" id="IPR017930">
    <property type="entry name" value="Myb_dom"/>
</dbReference>
<evidence type="ECO:0000256" key="2">
    <source>
        <dbReference type="ARBA" id="ARBA00022737"/>
    </source>
</evidence>
<evidence type="ECO:0000259" key="8">
    <source>
        <dbReference type="PROSITE" id="PS50090"/>
    </source>
</evidence>
<feature type="region of interest" description="Disordered" evidence="7">
    <location>
        <begin position="117"/>
        <end position="157"/>
    </location>
</feature>
<keyword evidence="4" id="KW-0238">DNA-binding</keyword>
<protein>
    <submittedName>
        <fullName evidence="10">Uncharacterized protein</fullName>
    </submittedName>
</protein>
<keyword evidence="2" id="KW-0677">Repeat</keyword>
<accession>A0AAV7GKJ9</accession>
<dbReference type="InterPro" id="IPR001005">
    <property type="entry name" value="SANT/Myb"/>
</dbReference>
<feature type="compositionally biased region" description="Low complexity" evidence="7">
    <location>
        <begin position="145"/>
        <end position="157"/>
    </location>
</feature>
<feature type="domain" description="HTH myb-type" evidence="9">
    <location>
        <begin position="64"/>
        <end position="118"/>
    </location>
</feature>
<evidence type="ECO:0000256" key="7">
    <source>
        <dbReference type="SAM" id="MobiDB-lite"/>
    </source>
</evidence>
<dbReference type="EMBL" id="JAGFBR010000013">
    <property type="protein sequence ID" value="KAH0456173.1"/>
    <property type="molecule type" value="Genomic_DNA"/>
</dbReference>